<keyword evidence="5 8" id="KW-1133">Transmembrane helix</keyword>
<keyword evidence="3" id="KW-0808">Transferase</keyword>
<keyword evidence="7" id="KW-0012">Acyltransferase</keyword>
<accession>A0ABT4DK76</accession>
<evidence type="ECO:0000256" key="5">
    <source>
        <dbReference type="ARBA" id="ARBA00022989"/>
    </source>
</evidence>
<dbReference type="InterPro" id="IPR050879">
    <property type="entry name" value="Acyltransferase_3"/>
</dbReference>
<dbReference type="PANTHER" id="PTHR23028:SF53">
    <property type="entry name" value="ACYL_TRANSF_3 DOMAIN-CONTAINING PROTEIN"/>
    <property type="match status" value="1"/>
</dbReference>
<sequence>MNEAKKRSIGIDIIKAISLISVIIYHLYEYKGTYIGVVLFFVISGYLITEVLYERDDSYFKFIKRRYIKIFPPLIAVLTLSCLVFYYFYGFLSVKLIFNSLSSLFGVSNIYQIHSGMSYFERSGDLFPLLHTWSLSIEIQFYIIFPFFIYLFKKLKLNIKVIATIILIFSGISGAIMVYKEYMNYDISAIYYGTDTRIFSILIGSSFYFLFKDKELEAKKANTLSYIFLGIIVLIALSVDYSSKSNYYGFLYLISILGAFITVTSLKTGFLAFKSPIAKPLSKLGEHSYVYYLWQYPIMVYSLEYFKWSDIDYNYTVVIQMIILIILSEISYRFLVESKQGSIILRRIFLVIYIAILVFLPISTESNSEEVQNRANEIDNNIVTNEINNTVHNNVKEGDDPLKNDGVDYIADRLLKEVFVPEGQEHRGTEENVEKVYEAKTEEIEKDKTKKDENKLDNSIEAKDYTFIGDSVMKMGEPYIKEIFKDASVDAKVSRQFTDLPKVLESLKESKKLKNIVVIHLGTNGVINKESFESSMKILKGKTVYLMNTVVPKPWEKSVNKSLEEWSEDYDNITIIDWHKYAKGEKQLFYKDATHPKPEGAKKYAEFILENIKDKKK</sequence>
<keyword evidence="11" id="KW-1185">Reference proteome</keyword>
<feature type="domain" description="Acyltransferase 3" evidence="9">
    <location>
        <begin position="10"/>
        <end position="327"/>
    </location>
</feature>
<feature type="transmembrane region" description="Helical" evidence="8">
    <location>
        <begin position="74"/>
        <end position="98"/>
    </location>
</feature>
<proteinExistence type="predicted"/>
<dbReference type="InterPro" id="IPR002656">
    <property type="entry name" value="Acyl_transf_3_dom"/>
</dbReference>
<evidence type="ECO:0000256" key="6">
    <source>
        <dbReference type="ARBA" id="ARBA00023136"/>
    </source>
</evidence>
<dbReference type="Pfam" id="PF01757">
    <property type="entry name" value="Acyl_transf_3"/>
    <property type="match status" value="1"/>
</dbReference>
<dbReference type="InterPro" id="IPR036514">
    <property type="entry name" value="SGNH_hydro_sf"/>
</dbReference>
<keyword evidence="6 8" id="KW-0472">Membrane</keyword>
<protein>
    <submittedName>
        <fullName evidence="10">Acetyltransferase</fullName>
    </submittedName>
</protein>
<dbReference type="EMBL" id="JAOXXL010000037">
    <property type="protein sequence ID" value="MCY7008977.1"/>
    <property type="molecule type" value="Genomic_DNA"/>
</dbReference>
<dbReference type="PANTHER" id="PTHR23028">
    <property type="entry name" value="ACETYLTRANSFERASE"/>
    <property type="match status" value="1"/>
</dbReference>
<feature type="transmembrane region" description="Helical" evidence="8">
    <location>
        <begin position="9"/>
        <end position="28"/>
    </location>
</feature>
<feature type="transmembrane region" description="Helical" evidence="8">
    <location>
        <begin position="344"/>
        <end position="362"/>
    </location>
</feature>
<evidence type="ECO:0000256" key="8">
    <source>
        <dbReference type="SAM" id="Phobius"/>
    </source>
</evidence>
<comment type="caution">
    <text evidence="10">The sequence shown here is derived from an EMBL/GenBank/DDBJ whole genome shotgun (WGS) entry which is preliminary data.</text>
</comment>
<feature type="transmembrane region" description="Helical" evidence="8">
    <location>
        <begin position="223"/>
        <end position="241"/>
    </location>
</feature>
<evidence type="ECO:0000313" key="11">
    <source>
        <dbReference type="Proteomes" id="UP001062738"/>
    </source>
</evidence>
<dbReference type="SUPFAM" id="SSF52266">
    <property type="entry name" value="SGNH hydrolase"/>
    <property type="match status" value="1"/>
</dbReference>
<feature type="transmembrane region" description="Helical" evidence="8">
    <location>
        <begin position="159"/>
        <end position="178"/>
    </location>
</feature>
<gene>
    <name evidence="10" type="ORF">OCK72_10105</name>
</gene>
<evidence type="ECO:0000256" key="7">
    <source>
        <dbReference type="ARBA" id="ARBA00023315"/>
    </source>
</evidence>
<feature type="transmembrane region" description="Helical" evidence="8">
    <location>
        <begin position="34"/>
        <end position="53"/>
    </location>
</feature>
<feature type="transmembrane region" description="Helical" evidence="8">
    <location>
        <begin position="247"/>
        <end position="268"/>
    </location>
</feature>
<dbReference type="Proteomes" id="UP001062738">
    <property type="component" value="Unassembled WGS sequence"/>
</dbReference>
<feature type="transmembrane region" description="Helical" evidence="8">
    <location>
        <begin position="190"/>
        <end position="211"/>
    </location>
</feature>
<evidence type="ECO:0000313" key="10">
    <source>
        <dbReference type="EMBL" id="MCY7008977.1"/>
    </source>
</evidence>
<dbReference type="RefSeq" id="WP_265152705.1">
    <property type="nucleotide sequence ID" value="NZ_JAOXXL010000037.1"/>
</dbReference>
<organism evidence="10 11">
    <name type="scientific">Fusobacterium simiae</name>
    <dbReference type="NCBI Taxonomy" id="855"/>
    <lineage>
        <taxon>Bacteria</taxon>
        <taxon>Fusobacteriati</taxon>
        <taxon>Fusobacteriota</taxon>
        <taxon>Fusobacteriia</taxon>
        <taxon>Fusobacteriales</taxon>
        <taxon>Fusobacteriaceae</taxon>
        <taxon>Fusobacterium</taxon>
    </lineage>
</organism>
<evidence type="ECO:0000256" key="2">
    <source>
        <dbReference type="ARBA" id="ARBA00022475"/>
    </source>
</evidence>
<evidence type="ECO:0000256" key="4">
    <source>
        <dbReference type="ARBA" id="ARBA00022692"/>
    </source>
</evidence>
<evidence type="ECO:0000256" key="1">
    <source>
        <dbReference type="ARBA" id="ARBA00004651"/>
    </source>
</evidence>
<feature type="transmembrane region" description="Helical" evidence="8">
    <location>
        <begin position="133"/>
        <end position="152"/>
    </location>
</feature>
<name>A0ABT4DK76_FUSSI</name>
<feature type="transmembrane region" description="Helical" evidence="8">
    <location>
        <begin position="313"/>
        <end position="332"/>
    </location>
</feature>
<comment type="subcellular location">
    <subcellularLocation>
        <location evidence="1">Cell membrane</location>
        <topology evidence="1">Multi-pass membrane protein</topology>
    </subcellularLocation>
</comment>
<keyword evidence="2" id="KW-1003">Cell membrane</keyword>
<keyword evidence="4 8" id="KW-0812">Transmembrane</keyword>
<dbReference type="CDD" id="cd01840">
    <property type="entry name" value="SGNH_hydrolase_yrhL_like"/>
    <property type="match status" value="1"/>
</dbReference>
<evidence type="ECO:0000256" key="3">
    <source>
        <dbReference type="ARBA" id="ARBA00022679"/>
    </source>
</evidence>
<dbReference type="Gene3D" id="3.40.50.1110">
    <property type="entry name" value="SGNH hydrolase"/>
    <property type="match status" value="1"/>
</dbReference>
<reference evidence="10" key="1">
    <citation type="submission" date="2022-09" db="EMBL/GenBank/DDBJ databases">
        <authorList>
            <person name="Zoaiter M."/>
        </authorList>
    </citation>
    <scope>NUCLEOTIDE SEQUENCE</scope>
    <source>
        <strain evidence="10">DSM 19848</strain>
    </source>
</reference>
<evidence type="ECO:0000259" key="9">
    <source>
        <dbReference type="Pfam" id="PF01757"/>
    </source>
</evidence>
<feature type="transmembrane region" description="Helical" evidence="8">
    <location>
        <begin position="289"/>
        <end position="307"/>
    </location>
</feature>